<gene>
    <name evidence="1" type="ORF">PYX00_004214</name>
</gene>
<name>A0AAW2I4D7_9NEOP</name>
<reference evidence="1" key="1">
    <citation type="journal article" date="2024" name="Gigascience">
        <title>Chromosome-level genome of the poultry shaft louse Menopon gallinae provides insight into the host-switching and adaptive evolution of parasitic lice.</title>
        <authorList>
            <person name="Xu Y."/>
            <person name="Ma L."/>
            <person name="Liu S."/>
            <person name="Liang Y."/>
            <person name="Liu Q."/>
            <person name="He Z."/>
            <person name="Tian L."/>
            <person name="Duan Y."/>
            <person name="Cai W."/>
            <person name="Li H."/>
            <person name="Song F."/>
        </authorList>
    </citation>
    <scope>NUCLEOTIDE SEQUENCE</scope>
    <source>
        <strain evidence="1">Cailab_2023a</strain>
    </source>
</reference>
<proteinExistence type="predicted"/>
<organism evidence="1">
    <name type="scientific">Menopon gallinae</name>
    <name type="common">poultry shaft louse</name>
    <dbReference type="NCBI Taxonomy" id="328185"/>
    <lineage>
        <taxon>Eukaryota</taxon>
        <taxon>Metazoa</taxon>
        <taxon>Ecdysozoa</taxon>
        <taxon>Arthropoda</taxon>
        <taxon>Hexapoda</taxon>
        <taxon>Insecta</taxon>
        <taxon>Pterygota</taxon>
        <taxon>Neoptera</taxon>
        <taxon>Paraneoptera</taxon>
        <taxon>Psocodea</taxon>
        <taxon>Troctomorpha</taxon>
        <taxon>Phthiraptera</taxon>
        <taxon>Amblycera</taxon>
        <taxon>Menoponidae</taxon>
        <taxon>Menopon</taxon>
    </lineage>
</organism>
<sequence>MDTRLRSVGMRAWKGYGLSMGPVSHAQGLENGRAVSSAKVAIVVVGVIGMQESVEIGRKESVELMEESDVPNLVECLGDVQERRRTVFLGFEGLGDDTSNAVDLLDSGVLVPEAELVMGKGVGSFGKNREHDYWHKFRLRALILSFLLLVVLQSVMTEGKEACPAGMTADKTGKCVATFEQIVPLGGLRAPQSLKDLPRYSDADCPFPHFYEHGRCLRNA</sequence>
<accession>A0AAW2I4D7</accession>
<dbReference type="EMBL" id="JARGDH010000002">
    <property type="protein sequence ID" value="KAL0276701.1"/>
    <property type="molecule type" value="Genomic_DNA"/>
</dbReference>
<dbReference type="AlphaFoldDB" id="A0AAW2I4D7"/>
<comment type="caution">
    <text evidence="1">The sequence shown here is derived from an EMBL/GenBank/DDBJ whole genome shotgun (WGS) entry which is preliminary data.</text>
</comment>
<protein>
    <submittedName>
        <fullName evidence="1">Uncharacterized protein</fullName>
    </submittedName>
</protein>
<evidence type="ECO:0000313" key="1">
    <source>
        <dbReference type="EMBL" id="KAL0276701.1"/>
    </source>
</evidence>